<reference evidence="12 13" key="1">
    <citation type="submission" date="2022-01" db="EMBL/GenBank/DDBJ databases">
        <title>A chromosome-scale genome assembly of the false clownfish, Amphiprion ocellaris.</title>
        <authorList>
            <person name="Ryu T."/>
        </authorList>
    </citation>
    <scope>NUCLEOTIDE SEQUENCE [LARGE SCALE GENOMIC DNA]</scope>
</reference>
<evidence type="ECO:0000256" key="3">
    <source>
        <dbReference type="ARBA" id="ARBA00008295"/>
    </source>
</evidence>
<dbReference type="GO" id="GO:0005886">
    <property type="term" value="C:plasma membrane"/>
    <property type="evidence" value="ECO:0007669"/>
    <property type="project" value="UniProtKB-SubCell"/>
</dbReference>
<name>A0AAQ5X4J3_AMPOC</name>
<feature type="transmembrane region" description="Helical" evidence="11">
    <location>
        <begin position="253"/>
        <end position="272"/>
    </location>
</feature>
<dbReference type="InterPro" id="IPR017974">
    <property type="entry name" value="Claudin_CS"/>
</dbReference>
<dbReference type="InterPro" id="IPR006187">
    <property type="entry name" value="Claudin"/>
</dbReference>
<keyword evidence="7" id="KW-0965">Cell junction</keyword>
<keyword evidence="9 11" id="KW-0472">Membrane</keyword>
<keyword evidence="8 11" id="KW-1133">Transmembrane helix</keyword>
<dbReference type="PRINTS" id="PR01077">
    <property type="entry name" value="CLAUDIN"/>
</dbReference>
<protein>
    <submittedName>
        <fullName evidence="12">Claudin 15-like b</fullName>
    </submittedName>
</protein>
<feature type="transmembrane region" description="Helical" evidence="11">
    <location>
        <begin position="292"/>
        <end position="313"/>
    </location>
</feature>
<keyword evidence="6 11" id="KW-0812">Transmembrane</keyword>
<dbReference type="GO" id="GO:0005923">
    <property type="term" value="C:bicellular tight junction"/>
    <property type="evidence" value="ECO:0007669"/>
    <property type="project" value="UniProtKB-SubCell"/>
</dbReference>
<keyword evidence="4" id="KW-0796">Tight junction</keyword>
<comment type="subcellular location">
    <subcellularLocation>
        <location evidence="1">Cell junction</location>
        <location evidence="1">Tight junction</location>
    </subcellularLocation>
    <subcellularLocation>
        <location evidence="2">Cell membrane</location>
        <topology evidence="2">Multi-pass membrane protein</topology>
    </subcellularLocation>
</comment>
<evidence type="ECO:0000256" key="7">
    <source>
        <dbReference type="ARBA" id="ARBA00022949"/>
    </source>
</evidence>
<dbReference type="AlphaFoldDB" id="A0AAQ5X4J3"/>
<keyword evidence="13" id="KW-1185">Reference proteome</keyword>
<proteinExistence type="inferred from homology"/>
<organism evidence="12 13">
    <name type="scientific">Amphiprion ocellaris</name>
    <name type="common">Clown anemonefish</name>
    <dbReference type="NCBI Taxonomy" id="80972"/>
    <lineage>
        <taxon>Eukaryota</taxon>
        <taxon>Metazoa</taxon>
        <taxon>Chordata</taxon>
        <taxon>Craniata</taxon>
        <taxon>Vertebrata</taxon>
        <taxon>Euteleostomi</taxon>
        <taxon>Actinopterygii</taxon>
        <taxon>Neopterygii</taxon>
        <taxon>Teleostei</taxon>
        <taxon>Neoteleostei</taxon>
        <taxon>Acanthomorphata</taxon>
        <taxon>Ovalentaria</taxon>
        <taxon>Pomacentridae</taxon>
        <taxon>Amphiprion</taxon>
    </lineage>
</organism>
<dbReference type="Gene3D" id="1.20.140.150">
    <property type="match status" value="1"/>
</dbReference>
<accession>A0AAQ5X4J3</accession>
<dbReference type="InterPro" id="IPR004031">
    <property type="entry name" value="PMP22/EMP/MP20/Claudin"/>
</dbReference>
<comment type="similarity">
    <text evidence="3">Belongs to the claudin family.</text>
</comment>
<dbReference type="PANTHER" id="PTHR12002">
    <property type="entry name" value="CLAUDIN"/>
    <property type="match status" value="1"/>
</dbReference>
<evidence type="ECO:0000256" key="6">
    <source>
        <dbReference type="ARBA" id="ARBA00022692"/>
    </source>
</evidence>
<reference evidence="12" key="2">
    <citation type="submission" date="2025-08" db="UniProtKB">
        <authorList>
            <consortium name="Ensembl"/>
        </authorList>
    </citation>
    <scope>IDENTIFICATION</scope>
</reference>
<dbReference type="FunFam" id="1.20.140.150:FF:000001">
    <property type="entry name" value="Claudin"/>
    <property type="match status" value="1"/>
</dbReference>
<evidence type="ECO:0000256" key="9">
    <source>
        <dbReference type="ARBA" id="ARBA00023136"/>
    </source>
</evidence>
<sequence length="355" mass="38549">MFLDPLTPNNQLEVKLNIDSDVCSEEFPKVHRPEIQQQKTSEDQKQPNCSDQKRCREPEPRGTSESEATISRSLQVFLRFPGVPQVSRCSSSLQVLPGVPWVFLRPPVVSRCVQVLPGASRYLQVCVGPSSSMAVALQVVGLVLGVVSWCLQSSCTSSQVWKVRSQAESVSSSQWTFEGLWMSCAATSLGSVQCSRFKTVLGLPVHLQTCRALMIISLLLGFAAIILSVLGLKCTKIGRTSDQVKDQIALSGGVMFILSGVFTLTAVSWYAAKVIQDFYDPLYGGVRFELGAGLYLGWAASSLALLGGSMLCCSCRRINSGPPVRQFLYYSSSGRGQNIYRSAAASESSSSKAYV</sequence>
<dbReference type="GO" id="GO:0005198">
    <property type="term" value="F:structural molecule activity"/>
    <property type="evidence" value="ECO:0007669"/>
    <property type="project" value="InterPro"/>
</dbReference>
<evidence type="ECO:0000313" key="13">
    <source>
        <dbReference type="Proteomes" id="UP001501940"/>
    </source>
</evidence>
<evidence type="ECO:0000256" key="4">
    <source>
        <dbReference type="ARBA" id="ARBA00022427"/>
    </source>
</evidence>
<evidence type="ECO:0000256" key="10">
    <source>
        <dbReference type="SAM" id="MobiDB-lite"/>
    </source>
</evidence>
<dbReference type="Pfam" id="PF00822">
    <property type="entry name" value="PMP22_Claudin"/>
    <property type="match status" value="1"/>
</dbReference>
<feature type="compositionally biased region" description="Basic and acidic residues" evidence="10">
    <location>
        <begin position="28"/>
        <end position="64"/>
    </location>
</feature>
<evidence type="ECO:0000313" key="12">
    <source>
        <dbReference type="Ensembl" id="ENSAOCP00000035409.1"/>
    </source>
</evidence>
<dbReference type="PROSITE" id="PS01346">
    <property type="entry name" value="CLAUDIN"/>
    <property type="match status" value="1"/>
</dbReference>
<evidence type="ECO:0000256" key="5">
    <source>
        <dbReference type="ARBA" id="ARBA00022475"/>
    </source>
</evidence>
<dbReference type="Ensembl" id="ENSAOCT00000064573.1">
    <property type="protein sequence ID" value="ENSAOCP00000035409.1"/>
    <property type="gene ID" value="ENSAOCG00000013676.2"/>
</dbReference>
<feature type="region of interest" description="Disordered" evidence="10">
    <location>
        <begin position="28"/>
        <end position="68"/>
    </location>
</feature>
<dbReference type="Proteomes" id="UP001501940">
    <property type="component" value="Chromosome 7"/>
</dbReference>
<evidence type="ECO:0000256" key="11">
    <source>
        <dbReference type="SAM" id="Phobius"/>
    </source>
</evidence>
<evidence type="ECO:0000256" key="1">
    <source>
        <dbReference type="ARBA" id="ARBA00004435"/>
    </source>
</evidence>
<keyword evidence="5" id="KW-1003">Cell membrane</keyword>
<evidence type="ECO:0000256" key="8">
    <source>
        <dbReference type="ARBA" id="ARBA00022989"/>
    </source>
</evidence>
<evidence type="ECO:0000256" key="2">
    <source>
        <dbReference type="ARBA" id="ARBA00004651"/>
    </source>
</evidence>
<dbReference type="GeneTree" id="ENSGT00940000157650"/>
<reference evidence="12" key="3">
    <citation type="submission" date="2025-09" db="UniProtKB">
        <authorList>
            <consortium name="Ensembl"/>
        </authorList>
    </citation>
    <scope>IDENTIFICATION</scope>
</reference>
<feature type="transmembrane region" description="Helical" evidence="11">
    <location>
        <begin position="212"/>
        <end position="232"/>
    </location>
</feature>